<sequence>MRRIKIMQWILAMIACWALWGLGAAQAMEVSIQPQAFEIGTFYNGTTLNVEGRVAVDQDVVVRFVGVPDDLHLKKKGKVLGCLWMNRGSLEFHDFPNVFLLYLPKPWDALGQADANDPHGIWTLGLEGLESRVSMEPEGEDKHLFFQELLKLKRKEGLYRQNVGSIAYGPEEQGARTFRASLQIPARLSEGDYHLEVYAVSQGRIVDSASVPIRARLVGTPAFIKKMAFQHALWHGILATLVAIVGGLLMGFIFGAGKGAH</sequence>
<accession>A0A1W1WY20</accession>
<keyword evidence="1" id="KW-0472">Membrane</keyword>
<dbReference type="AlphaFoldDB" id="A0A1W1WY20"/>
<evidence type="ECO:0000313" key="3">
    <source>
        <dbReference type="Proteomes" id="UP000192783"/>
    </source>
</evidence>
<evidence type="ECO:0008006" key="4">
    <source>
        <dbReference type="Google" id="ProtNLM"/>
    </source>
</evidence>
<dbReference type="EMBL" id="FWXF01000001">
    <property type="protein sequence ID" value="SMC16507.1"/>
    <property type="molecule type" value="Genomic_DNA"/>
</dbReference>
<proteinExistence type="predicted"/>
<dbReference type="RefSeq" id="WP_084055582.1">
    <property type="nucleotide sequence ID" value="NZ_FWXF01000001.1"/>
</dbReference>
<protein>
    <recommendedName>
        <fullName evidence="4">Transmembrane protein (Alph_Pro_TM)</fullName>
    </recommendedName>
</protein>
<dbReference type="STRING" id="1121390.SAMN02746041_00095"/>
<dbReference type="PROSITE" id="PS51257">
    <property type="entry name" value="PROKAR_LIPOPROTEIN"/>
    <property type="match status" value="1"/>
</dbReference>
<reference evidence="2 3" key="1">
    <citation type="submission" date="2017-04" db="EMBL/GenBank/DDBJ databases">
        <authorList>
            <person name="Afonso C.L."/>
            <person name="Miller P.J."/>
            <person name="Scott M.A."/>
            <person name="Spackman E."/>
            <person name="Goraichik I."/>
            <person name="Dimitrov K.M."/>
            <person name="Suarez D.L."/>
            <person name="Swayne D.E."/>
        </authorList>
    </citation>
    <scope>NUCLEOTIDE SEQUENCE [LARGE SCALE GENOMIC DNA]</scope>
    <source>
        <strain evidence="2 3">DSM 13146</strain>
    </source>
</reference>
<organism evidence="2 3">
    <name type="scientific">Desulfacinum hydrothermale DSM 13146</name>
    <dbReference type="NCBI Taxonomy" id="1121390"/>
    <lineage>
        <taxon>Bacteria</taxon>
        <taxon>Pseudomonadati</taxon>
        <taxon>Thermodesulfobacteriota</taxon>
        <taxon>Syntrophobacteria</taxon>
        <taxon>Syntrophobacterales</taxon>
        <taxon>Syntrophobacteraceae</taxon>
        <taxon>Desulfacinum</taxon>
    </lineage>
</organism>
<dbReference type="InterPro" id="IPR019088">
    <property type="entry name" value="CHP02186-rel_TM"/>
</dbReference>
<keyword evidence="1" id="KW-0812">Transmembrane</keyword>
<keyword evidence="1" id="KW-1133">Transmembrane helix</keyword>
<dbReference type="Proteomes" id="UP000192783">
    <property type="component" value="Unassembled WGS sequence"/>
</dbReference>
<feature type="transmembrane region" description="Helical" evidence="1">
    <location>
        <begin position="232"/>
        <end position="256"/>
    </location>
</feature>
<dbReference type="OrthoDB" id="5452990at2"/>
<name>A0A1W1WY20_9BACT</name>
<gene>
    <name evidence="2" type="ORF">SAMN02746041_00095</name>
</gene>
<evidence type="ECO:0000313" key="2">
    <source>
        <dbReference type="EMBL" id="SMC16507.1"/>
    </source>
</evidence>
<keyword evidence="3" id="KW-1185">Reference proteome</keyword>
<dbReference type="Pfam" id="PF09608">
    <property type="entry name" value="Alph_Pro_TM"/>
    <property type="match status" value="1"/>
</dbReference>
<evidence type="ECO:0000256" key="1">
    <source>
        <dbReference type="SAM" id="Phobius"/>
    </source>
</evidence>